<comment type="caution">
    <text evidence="1">The sequence shown here is derived from an EMBL/GenBank/DDBJ whole genome shotgun (WGS) entry which is preliminary data.</text>
</comment>
<dbReference type="AlphaFoldDB" id="A0A9X1VC05"/>
<dbReference type="EMBL" id="JALBUF010000054">
    <property type="protein sequence ID" value="MCI0184980.1"/>
    <property type="molecule type" value="Genomic_DNA"/>
</dbReference>
<organism evidence="1 2">
    <name type="scientific">Sulfoacidibacillus ferrooxidans</name>
    <dbReference type="NCBI Taxonomy" id="2005001"/>
    <lineage>
        <taxon>Bacteria</taxon>
        <taxon>Bacillati</taxon>
        <taxon>Bacillota</taxon>
        <taxon>Bacilli</taxon>
        <taxon>Bacillales</taxon>
        <taxon>Alicyclobacillaceae</taxon>
        <taxon>Sulfoacidibacillus</taxon>
    </lineage>
</organism>
<name>A0A9X1VC05_9BACL</name>
<proteinExistence type="predicted"/>
<dbReference type="Proteomes" id="UP001139263">
    <property type="component" value="Unassembled WGS sequence"/>
</dbReference>
<gene>
    <name evidence="1" type="ORF">MM817_03277</name>
</gene>
<accession>A0A9X1VC05</accession>
<sequence>MGRFLVKKIKAWMSSEQGGFFDGSMYDLGMVLFSLTALLLIAGLLYGAINSSTASMVHVFSNLF</sequence>
<dbReference type="RefSeq" id="WP_241717094.1">
    <property type="nucleotide sequence ID" value="NZ_JALBUF010000054.1"/>
</dbReference>
<reference evidence="1" key="1">
    <citation type="submission" date="2022-03" db="EMBL/GenBank/DDBJ databases">
        <title>Draft Genome Sequence of Firmicute Strain S0AB, a Heterotrophic Iron/Sulfur-Oxidizing Extreme Acidophile.</title>
        <authorList>
            <person name="Vergara E."/>
            <person name="Pakostova E."/>
            <person name="Johnson D.B."/>
            <person name="Holmes D.S."/>
        </authorList>
    </citation>
    <scope>NUCLEOTIDE SEQUENCE</scope>
    <source>
        <strain evidence="1">S0AB</strain>
    </source>
</reference>
<evidence type="ECO:0000313" key="2">
    <source>
        <dbReference type="Proteomes" id="UP001139263"/>
    </source>
</evidence>
<evidence type="ECO:0000313" key="1">
    <source>
        <dbReference type="EMBL" id="MCI0184980.1"/>
    </source>
</evidence>
<protein>
    <submittedName>
        <fullName evidence="1">Uncharacterized protein</fullName>
    </submittedName>
</protein>
<keyword evidence="2" id="KW-1185">Reference proteome</keyword>